<sequence>MTSSRGCGNVAAARRVRRSTIVRIPRLNPAVQEFHDLATPTGPRVRPPGPAPDRRGIDRRFGRRRARRVLDLPYFE</sequence>
<dbReference type="Proteomes" id="UP001589575">
    <property type="component" value="Unassembled WGS sequence"/>
</dbReference>
<protein>
    <submittedName>
        <fullName evidence="2">Uncharacterized protein</fullName>
    </submittedName>
</protein>
<dbReference type="EMBL" id="JBHMFI010000001">
    <property type="protein sequence ID" value="MFB9073324.1"/>
    <property type="molecule type" value="Genomic_DNA"/>
</dbReference>
<gene>
    <name evidence="2" type="ORF">ACFFX0_19830</name>
</gene>
<feature type="region of interest" description="Disordered" evidence="1">
    <location>
        <begin position="37"/>
        <end position="62"/>
    </location>
</feature>
<proteinExistence type="predicted"/>
<organism evidence="2 3">
    <name type="scientific">Citricoccus parietis</name>
    <dbReference type="NCBI Taxonomy" id="592307"/>
    <lineage>
        <taxon>Bacteria</taxon>
        <taxon>Bacillati</taxon>
        <taxon>Actinomycetota</taxon>
        <taxon>Actinomycetes</taxon>
        <taxon>Micrococcales</taxon>
        <taxon>Micrococcaceae</taxon>
        <taxon>Citricoccus</taxon>
    </lineage>
</organism>
<keyword evidence="3" id="KW-1185">Reference proteome</keyword>
<reference evidence="2 3" key="1">
    <citation type="submission" date="2024-09" db="EMBL/GenBank/DDBJ databases">
        <authorList>
            <person name="Sun Q."/>
            <person name="Mori K."/>
        </authorList>
    </citation>
    <scope>NUCLEOTIDE SEQUENCE [LARGE SCALE GENOMIC DNA]</scope>
    <source>
        <strain evidence="2 3">CCM 7609</strain>
    </source>
</reference>
<accession>A0ABV5G3U4</accession>
<evidence type="ECO:0000313" key="3">
    <source>
        <dbReference type="Proteomes" id="UP001589575"/>
    </source>
</evidence>
<evidence type="ECO:0000256" key="1">
    <source>
        <dbReference type="SAM" id="MobiDB-lite"/>
    </source>
</evidence>
<comment type="caution">
    <text evidence="2">The sequence shown here is derived from an EMBL/GenBank/DDBJ whole genome shotgun (WGS) entry which is preliminary data.</text>
</comment>
<name>A0ABV5G3U4_9MICC</name>
<evidence type="ECO:0000313" key="2">
    <source>
        <dbReference type="EMBL" id="MFB9073324.1"/>
    </source>
</evidence>